<reference evidence="1" key="1">
    <citation type="submission" date="2022-02" db="EMBL/GenBank/DDBJ databases">
        <title>Plant Genome Project.</title>
        <authorList>
            <person name="Zhang R.-G."/>
        </authorList>
    </citation>
    <scope>NUCLEOTIDE SEQUENCE</scope>
    <source>
        <strain evidence="1">AT1</strain>
    </source>
</reference>
<dbReference type="Proteomes" id="UP001062846">
    <property type="component" value="Chromosome 2"/>
</dbReference>
<proteinExistence type="predicted"/>
<evidence type="ECO:0000313" key="2">
    <source>
        <dbReference type="Proteomes" id="UP001062846"/>
    </source>
</evidence>
<name>A0ACC0PND8_RHOML</name>
<accession>A0ACC0PND8</accession>
<organism evidence="1 2">
    <name type="scientific">Rhododendron molle</name>
    <name type="common">Chinese azalea</name>
    <name type="synonym">Azalea mollis</name>
    <dbReference type="NCBI Taxonomy" id="49168"/>
    <lineage>
        <taxon>Eukaryota</taxon>
        <taxon>Viridiplantae</taxon>
        <taxon>Streptophyta</taxon>
        <taxon>Embryophyta</taxon>
        <taxon>Tracheophyta</taxon>
        <taxon>Spermatophyta</taxon>
        <taxon>Magnoliopsida</taxon>
        <taxon>eudicotyledons</taxon>
        <taxon>Gunneridae</taxon>
        <taxon>Pentapetalae</taxon>
        <taxon>asterids</taxon>
        <taxon>Ericales</taxon>
        <taxon>Ericaceae</taxon>
        <taxon>Ericoideae</taxon>
        <taxon>Rhodoreae</taxon>
        <taxon>Rhododendron</taxon>
    </lineage>
</organism>
<gene>
    <name evidence="1" type="ORF">RHMOL_Rhmol02G0057000</name>
</gene>
<dbReference type="EMBL" id="CM046389">
    <property type="protein sequence ID" value="KAI8566639.1"/>
    <property type="molecule type" value="Genomic_DNA"/>
</dbReference>
<comment type="caution">
    <text evidence="1">The sequence shown here is derived from an EMBL/GenBank/DDBJ whole genome shotgun (WGS) entry which is preliminary data.</text>
</comment>
<sequence length="77" mass="8404">MLQRLDLSQNSLTDSIPAELGTLSQLELLMLSENKLSGNIPAALGNLSHLIELQLGGNLLLVEYLQSWELSPACKSR</sequence>
<evidence type="ECO:0000313" key="1">
    <source>
        <dbReference type="EMBL" id="KAI8566639.1"/>
    </source>
</evidence>
<protein>
    <submittedName>
        <fullName evidence="1">Uncharacterized protein</fullName>
    </submittedName>
</protein>
<keyword evidence="2" id="KW-1185">Reference proteome</keyword>